<name>A0A447TL90_CHRVL</name>
<protein>
    <submittedName>
        <fullName evidence="1">Uncharacterized protein</fullName>
    </submittedName>
</protein>
<evidence type="ECO:0000313" key="1">
    <source>
        <dbReference type="EMBL" id="VEB45601.1"/>
    </source>
</evidence>
<gene>
    <name evidence="1" type="ORF">NCTC9695_06127</name>
</gene>
<proteinExistence type="predicted"/>
<dbReference type="AlphaFoldDB" id="A0A447TL90"/>
<reference evidence="1 2" key="1">
    <citation type="submission" date="2018-12" db="EMBL/GenBank/DDBJ databases">
        <authorList>
            <consortium name="Pathogen Informatics"/>
        </authorList>
    </citation>
    <scope>NUCLEOTIDE SEQUENCE [LARGE SCALE GENOMIC DNA]</scope>
    <source>
        <strain evidence="1 2">NCTC9695</strain>
    </source>
</reference>
<dbReference type="EMBL" id="LR134182">
    <property type="protein sequence ID" value="VEB45601.1"/>
    <property type="molecule type" value="Genomic_DNA"/>
</dbReference>
<organism evidence="1 2">
    <name type="scientific">Chromobacterium violaceum</name>
    <dbReference type="NCBI Taxonomy" id="536"/>
    <lineage>
        <taxon>Bacteria</taxon>
        <taxon>Pseudomonadati</taxon>
        <taxon>Pseudomonadota</taxon>
        <taxon>Betaproteobacteria</taxon>
        <taxon>Neisseriales</taxon>
        <taxon>Chromobacteriaceae</taxon>
        <taxon>Chromobacterium</taxon>
    </lineage>
</organism>
<evidence type="ECO:0000313" key="2">
    <source>
        <dbReference type="Proteomes" id="UP000275777"/>
    </source>
</evidence>
<sequence>MFLLKEDHSAGFGSYSGIEARPFTVGARGIRFASRREAIRPSRSRWRAR</sequence>
<accession>A0A447TL90</accession>
<dbReference type="Proteomes" id="UP000275777">
    <property type="component" value="Chromosome"/>
</dbReference>